<proteinExistence type="predicted"/>
<keyword evidence="2" id="KW-0067">ATP-binding</keyword>
<dbReference type="Gene3D" id="3.40.50.300">
    <property type="entry name" value="P-loop containing nucleotide triphosphate hydrolases"/>
    <property type="match status" value="1"/>
</dbReference>
<dbReference type="SUPFAM" id="SSF52540">
    <property type="entry name" value="P-loop containing nucleoside triphosphate hydrolases"/>
    <property type="match status" value="1"/>
</dbReference>
<keyword evidence="5" id="KW-1185">Reference proteome</keyword>
<sequence length="388" mass="44327">MEELIVHSAIVYPQDLEDFIEGIPLEYLEPSNRKIIDALLALVRANRLVNRETLILELGEKFCQSQRFLGVFEADYSLDYANLKEDFRKYLGLKVQRRLADDLIKASLNSEIFDAEFINKYIDIDPGQAGASLAEYIREFAFLPPMLKLSTGVSFFDKILKGGFEVARFVLISGDAETGKTLLSVQFIEFMAREHKVAYFTFEFPVRGYVEHLKQRGINFPAENLHLDGNSTHINDLCAQIKSLARRGFKAFLVDSQMRVMGHGDPIDGKEEFETSKFAQLSSLAKSLEVLIILIIQNSKDDAFAPFGSKKGSHEADIMFRIERLNKSELKKFRIDEEQSFLLRKVVVLKNKQTGLQTYRYFRIDQRSFKFVSIGAKSGRPRLGMSES</sequence>
<dbReference type="GO" id="GO:0005524">
    <property type="term" value="F:ATP binding"/>
    <property type="evidence" value="ECO:0007669"/>
    <property type="project" value="UniProtKB-KW"/>
</dbReference>
<name>A0A0K2YA29_HELHE</name>
<organism evidence="4 5">
    <name type="scientific">Helicobacter heilmannii</name>
    <dbReference type="NCBI Taxonomy" id="35817"/>
    <lineage>
        <taxon>Bacteria</taxon>
        <taxon>Pseudomonadati</taxon>
        <taxon>Campylobacterota</taxon>
        <taxon>Epsilonproteobacteria</taxon>
        <taxon>Campylobacterales</taxon>
        <taxon>Helicobacteraceae</taxon>
        <taxon>Helicobacter</taxon>
    </lineage>
</organism>
<dbReference type="InterPro" id="IPR014774">
    <property type="entry name" value="KaiC-like_dom"/>
</dbReference>
<feature type="domain" description="KaiC-like" evidence="3">
    <location>
        <begin position="150"/>
        <end position="220"/>
    </location>
</feature>
<dbReference type="EMBL" id="CDMK01000003">
    <property type="protein sequence ID" value="CRI35042.1"/>
    <property type="molecule type" value="Genomic_DNA"/>
</dbReference>
<reference evidence="5" key="1">
    <citation type="submission" date="2014-12" db="EMBL/GenBank/DDBJ databases">
        <authorList>
            <person name="Smet A."/>
        </authorList>
    </citation>
    <scope>NUCLEOTIDE SEQUENCE [LARGE SCALE GENOMIC DNA]</scope>
</reference>
<evidence type="ECO:0000259" key="3">
    <source>
        <dbReference type="Pfam" id="PF06745"/>
    </source>
</evidence>
<protein>
    <recommendedName>
        <fullName evidence="3">KaiC-like domain-containing protein</fullName>
    </recommendedName>
</protein>
<dbReference type="InterPro" id="IPR027417">
    <property type="entry name" value="P-loop_NTPase"/>
</dbReference>
<dbReference type="PANTHER" id="PTHR43637">
    <property type="entry name" value="UPF0273 PROTEIN TM_0370"/>
    <property type="match status" value="1"/>
</dbReference>
<dbReference type="AlphaFoldDB" id="A0A0K2YA29"/>
<dbReference type="RefSeq" id="WP_015106663.1">
    <property type="nucleotide sequence ID" value="NZ_CDMK01000003.1"/>
</dbReference>
<evidence type="ECO:0000313" key="4">
    <source>
        <dbReference type="EMBL" id="CRI35042.1"/>
    </source>
</evidence>
<keyword evidence="1" id="KW-0547">Nucleotide-binding</keyword>
<gene>
    <name evidence="4" type="ORF">HHE01_00400</name>
</gene>
<evidence type="ECO:0000256" key="1">
    <source>
        <dbReference type="ARBA" id="ARBA00022741"/>
    </source>
</evidence>
<dbReference type="GeneID" id="76197532"/>
<dbReference type="Proteomes" id="UP000046090">
    <property type="component" value="Unassembled WGS sequence"/>
</dbReference>
<dbReference type="Pfam" id="PF06745">
    <property type="entry name" value="ATPase"/>
    <property type="match status" value="1"/>
</dbReference>
<accession>A0A0K2YA29</accession>
<evidence type="ECO:0000256" key="2">
    <source>
        <dbReference type="ARBA" id="ARBA00022840"/>
    </source>
</evidence>
<evidence type="ECO:0000313" key="5">
    <source>
        <dbReference type="Proteomes" id="UP000046090"/>
    </source>
</evidence>